<dbReference type="PROSITE" id="PS50005">
    <property type="entry name" value="TPR"/>
    <property type="match status" value="2"/>
</dbReference>
<evidence type="ECO:0000256" key="1">
    <source>
        <dbReference type="PROSITE-ProRule" id="PRU00339"/>
    </source>
</evidence>
<evidence type="ECO:0000313" key="3">
    <source>
        <dbReference type="EMBL" id="XBH15981.1"/>
    </source>
</evidence>
<dbReference type="EMBL" id="CP121196">
    <property type="protein sequence ID" value="XBH15981.1"/>
    <property type="molecule type" value="Genomic_DNA"/>
</dbReference>
<dbReference type="SUPFAM" id="SSF48452">
    <property type="entry name" value="TPR-like"/>
    <property type="match status" value="1"/>
</dbReference>
<feature type="repeat" description="TPR" evidence="1">
    <location>
        <begin position="72"/>
        <end position="105"/>
    </location>
</feature>
<protein>
    <submittedName>
        <fullName evidence="3">Tetratricopeptide repeat protein</fullName>
    </submittedName>
</protein>
<dbReference type="InterPro" id="IPR011990">
    <property type="entry name" value="TPR-like_helical_dom_sf"/>
</dbReference>
<dbReference type="SUPFAM" id="SSF81901">
    <property type="entry name" value="HCP-like"/>
    <property type="match status" value="1"/>
</dbReference>
<gene>
    <name evidence="3" type="ORF">P8935_15555</name>
</gene>
<dbReference type="PANTHER" id="PTHR12558:SF13">
    <property type="entry name" value="CELL DIVISION CYCLE PROTEIN 27 HOMOLOG"/>
    <property type="match status" value="1"/>
</dbReference>
<dbReference type="Pfam" id="PF14559">
    <property type="entry name" value="TPR_19"/>
    <property type="match status" value="2"/>
</dbReference>
<reference evidence="3" key="1">
    <citation type="submission" date="2023-03" db="EMBL/GenBank/DDBJ databases">
        <title>Edaphobacter sp.</title>
        <authorList>
            <person name="Huber K.J."/>
            <person name="Papendorf J."/>
            <person name="Pilke C."/>
            <person name="Bunk B."/>
            <person name="Sproeer C."/>
            <person name="Pester M."/>
        </authorList>
    </citation>
    <scope>NUCLEOTIDE SEQUENCE</scope>
    <source>
        <strain evidence="3">DSM 110680</strain>
    </source>
</reference>
<organism evidence="3">
    <name type="scientific">Telmatobacter sp. DSM 110680</name>
    <dbReference type="NCBI Taxonomy" id="3036704"/>
    <lineage>
        <taxon>Bacteria</taxon>
        <taxon>Pseudomonadati</taxon>
        <taxon>Acidobacteriota</taxon>
        <taxon>Terriglobia</taxon>
        <taxon>Terriglobales</taxon>
        <taxon>Acidobacteriaceae</taxon>
        <taxon>Telmatobacter</taxon>
    </lineage>
</organism>
<dbReference type="AlphaFoldDB" id="A0AAU7DF59"/>
<name>A0AAU7DF59_9BACT</name>
<dbReference type="RefSeq" id="WP_348261211.1">
    <property type="nucleotide sequence ID" value="NZ_CP121196.1"/>
</dbReference>
<keyword evidence="1" id="KW-0802">TPR repeat</keyword>
<dbReference type="Gene3D" id="1.25.40.10">
    <property type="entry name" value="Tetratricopeptide repeat domain"/>
    <property type="match status" value="3"/>
</dbReference>
<keyword evidence="2" id="KW-0732">Signal</keyword>
<feature type="signal peptide" evidence="2">
    <location>
        <begin position="1"/>
        <end position="18"/>
    </location>
</feature>
<dbReference type="SMART" id="SM00028">
    <property type="entry name" value="TPR"/>
    <property type="match status" value="7"/>
</dbReference>
<dbReference type="Pfam" id="PF13432">
    <property type="entry name" value="TPR_16"/>
    <property type="match status" value="2"/>
</dbReference>
<sequence>MRRFALVFVLLCPSAVSIQSFPQEPSGVGPDSAQPTALPAEVADAEAAIVKSDWKTASTKLDTYLVTHPTDERALFDAGYVADHQNQLDTASDFYRRATAANPKSFEGHLALGLLLARQGKRDEAHMELAAATTLDPGDAGPQLKARAWRALARLDKPGPDGEGNAAEASKELLEALKLTPETTDDSLLAADLAEASGDHDAAEAAYRRVLADDPKSVAANSGLAHVLIGGKKFPEAEKLIRIALQQEPDNPALNAQLATVLAAQDNAEALPLLQKLHADHPTDAAITRMLAGVLAQAGDAAASDRLFLPLLAKSPDDIDLLVAHGQNLIRQQRFSEALAAFDKATKLDSANADAWSGIAFAASKLHQPELAVHALTVRSKYMPEVPATYFLWATSYDSLKDRTAAITYYHHFLDASAGKFPDQEWQARQRLQVLEKK</sequence>
<accession>A0AAU7DF59</accession>
<feature type="chain" id="PRO_5043930007" evidence="2">
    <location>
        <begin position="19"/>
        <end position="438"/>
    </location>
</feature>
<dbReference type="PANTHER" id="PTHR12558">
    <property type="entry name" value="CELL DIVISION CYCLE 16,23,27"/>
    <property type="match status" value="1"/>
</dbReference>
<dbReference type="InterPro" id="IPR019734">
    <property type="entry name" value="TPR_rpt"/>
</dbReference>
<proteinExistence type="predicted"/>
<feature type="repeat" description="TPR" evidence="1">
    <location>
        <begin position="319"/>
        <end position="352"/>
    </location>
</feature>
<evidence type="ECO:0000256" key="2">
    <source>
        <dbReference type="SAM" id="SignalP"/>
    </source>
</evidence>